<feature type="coiled-coil region" evidence="2">
    <location>
        <begin position="144"/>
        <end position="182"/>
    </location>
</feature>
<keyword evidence="5" id="KW-1185">Reference proteome</keyword>
<dbReference type="KEGG" id="spad:DVK44_15690"/>
<feature type="domain" description="PPM-type phosphatase" evidence="3">
    <location>
        <begin position="194"/>
        <end position="413"/>
    </location>
</feature>
<keyword evidence="2" id="KW-0175">Coiled coil</keyword>
<dbReference type="InterPro" id="IPR052016">
    <property type="entry name" value="Bact_Sigma-Reg"/>
</dbReference>
<dbReference type="Gene3D" id="3.30.450.20">
    <property type="entry name" value="PAS domain"/>
    <property type="match status" value="1"/>
</dbReference>
<dbReference type="Gene3D" id="3.60.40.10">
    <property type="entry name" value="PPM-type phosphatase domain"/>
    <property type="match status" value="1"/>
</dbReference>
<dbReference type="InterPro" id="IPR036457">
    <property type="entry name" value="PPM-type-like_dom_sf"/>
</dbReference>
<proteinExistence type="predicted"/>
<protein>
    <submittedName>
        <fullName evidence="4">Histidine kinase</fullName>
    </submittedName>
</protein>
<evidence type="ECO:0000313" key="5">
    <source>
        <dbReference type="Proteomes" id="UP000253868"/>
    </source>
</evidence>
<organism evidence="4 5">
    <name type="scientific">Streptomyces paludis</name>
    <dbReference type="NCBI Taxonomy" id="2282738"/>
    <lineage>
        <taxon>Bacteria</taxon>
        <taxon>Bacillati</taxon>
        <taxon>Actinomycetota</taxon>
        <taxon>Actinomycetes</taxon>
        <taxon>Kitasatosporales</taxon>
        <taxon>Streptomycetaceae</taxon>
        <taxon>Streptomyces</taxon>
    </lineage>
</organism>
<gene>
    <name evidence="4" type="ORF">DVK44_15690</name>
</gene>
<evidence type="ECO:0000313" key="4">
    <source>
        <dbReference type="EMBL" id="AXG78904.1"/>
    </source>
</evidence>
<keyword evidence="4" id="KW-0808">Transferase</keyword>
<dbReference type="SMART" id="SM00331">
    <property type="entry name" value="PP2C_SIG"/>
    <property type="match status" value="1"/>
</dbReference>
<dbReference type="SUPFAM" id="SSF81606">
    <property type="entry name" value="PP2C-like"/>
    <property type="match status" value="1"/>
</dbReference>
<sequence>MCRTGQAPEPGEEQDVDAKDVVFASLLEDSAKELYEQAPCGYLSTLMDGTIAKINTTLLEWLGLERAQVVGLMRFADLLSVGGKLYHETHFAPLLQMKGEVSGIAMDIKAAAGRMPVLVTSKVKTSEDGEPLLIRTTVFDARDRRAYESELLRGRQAAEEARRQAEADRERLQEALAVLQQSLLPAKLPTVPGLEAASHYHTASPDLLGGDFYDLFPLVAGRWAFFLGDVCGKGPQAAAVTSLARYTLRATALHDADPVSVLTTLNTVLHQRYTSGDPRYCTAIFGVLDLTGDHVGVHLASGGHPSALIQRADGSADYLPTTGGMLIGVLPQVEVVAARARLLPGDTLLLYTDGVTEARTGADRELYGEDALRAFTADQPPAGPQALVTALTRLLAAFGDGLDDDTALLALGVPAALPSTTSEDLT</sequence>
<dbReference type="OrthoDB" id="5241041at2"/>
<dbReference type="InterPro" id="IPR035965">
    <property type="entry name" value="PAS-like_dom_sf"/>
</dbReference>
<evidence type="ECO:0000256" key="2">
    <source>
        <dbReference type="SAM" id="Coils"/>
    </source>
</evidence>
<dbReference type="RefSeq" id="WP_114660238.1">
    <property type="nucleotide sequence ID" value="NZ_CP031194.1"/>
</dbReference>
<dbReference type="Proteomes" id="UP000253868">
    <property type="component" value="Chromosome"/>
</dbReference>
<keyword evidence="4" id="KW-0418">Kinase</keyword>
<dbReference type="Pfam" id="PF07228">
    <property type="entry name" value="SpoIIE"/>
    <property type="match status" value="1"/>
</dbReference>
<dbReference type="PANTHER" id="PTHR43156:SF2">
    <property type="entry name" value="STAGE II SPORULATION PROTEIN E"/>
    <property type="match status" value="1"/>
</dbReference>
<dbReference type="PANTHER" id="PTHR43156">
    <property type="entry name" value="STAGE II SPORULATION PROTEIN E-RELATED"/>
    <property type="match status" value="1"/>
</dbReference>
<evidence type="ECO:0000259" key="3">
    <source>
        <dbReference type="SMART" id="SM00331"/>
    </source>
</evidence>
<dbReference type="EMBL" id="CP031194">
    <property type="protein sequence ID" value="AXG78904.1"/>
    <property type="molecule type" value="Genomic_DNA"/>
</dbReference>
<dbReference type="GO" id="GO:0016791">
    <property type="term" value="F:phosphatase activity"/>
    <property type="evidence" value="ECO:0007669"/>
    <property type="project" value="TreeGrafter"/>
</dbReference>
<dbReference type="SUPFAM" id="SSF55785">
    <property type="entry name" value="PYP-like sensor domain (PAS domain)"/>
    <property type="match status" value="1"/>
</dbReference>
<dbReference type="GO" id="GO:0016301">
    <property type="term" value="F:kinase activity"/>
    <property type="evidence" value="ECO:0007669"/>
    <property type="project" value="UniProtKB-KW"/>
</dbReference>
<accession>A0A345HQD0</accession>
<keyword evidence="1" id="KW-0378">Hydrolase</keyword>
<evidence type="ECO:0000256" key="1">
    <source>
        <dbReference type="ARBA" id="ARBA00022801"/>
    </source>
</evidence>
<reference evidence="5" key="1">
    <citation type="submission" date="2018-07" db="EMBL/GenBank/DDBJ databases">
        <authorList>
            <person name="Zhao J."/>
        </authorList>
    </citation>
    <scope>NUCLEOTIDE SEQUENCE [LARGE SCALE GENOMIC DNA]</scope>
    <source>
        <strain evidence="5">GSSD-12</strain>
    </source>
</reference>
<name>A0A345HQD0_9ACTN</name>
<dbReference type="AlphaFoldDB" id="A0A345HQD0"/>
<dbReference type="InterPro" id="IPR001932">
    <property type="entry name" value="PPM-type_phosphatase-like_dom"/>
</dbReference>